<dbReference type="PANTHER" id="PTHR42928">
    <property type="entry name" value="TRICARBOXYLATE-BINDING PROTEIN"/>
    <property type="match status" value="1"/>
</dbReference>
<organism evidence="3 4">
    <name type="scientific">Rhodoplanes roseus</name>
    <dbReference type="NCBI Taxonomy" id="29409"/>
    <lineage>
        <taxon>Bacteria</taxon>
        <taxon>Pseudomonadati</taxon>
        <taxon>Pseudomonadota</taxon>
        <taxon>Alphaproteobacteria</taxon>
        <taxon>Hyphomicrobiales</taxon>
        <taxon>Nitrobacteraceae</taxon>
        <taxon>Rhodoplanes</taxon>
    </lineage>
</organism>
<protein>
    <submittedName>
        <fullName evidence="3">Twin-arginine translocation pathway signal</fullName>
    </submittedName>
</protein>
<proteinExistence type="inferred from homology"/>
<dbReference type="Gene3D" id="3.40.190.10">
    <property type="entry name" value="Periplasmic binding protein-like II"/>
    <property type="match status" value="1"/>
</dbReference>
<dbReference type="SUPFAM" id="SSF53850">
    <property type="entry name" value="Periplasmic binding protein-like II"/>
    <property type="match status" value="1"/>
</dbReference>
<dbReference type="Proteomes" id="UP000249130">
    <property type="component" value="Unassembled WGS sequence"/>
</dbReference>
<dbReference type="InterPro" id="IPR005064">
    <property type="entry name" value="BUG"/>
</dbReference>
<sequence length="319" mass="33464">MTCSRALLAALLLLGGTVAARAEWPETSVRWVVPFGPGGANDLVARIAAEAVSKQIGKPVVIENKPGAGAVIGTDYVAKSRPDGYTFLIGAGGVVVNSLLSKKLPYSDSDLVPVGMIAVSPSVIVVNPSVPATDLKSFVAWAKTRDGGVDWATAGRGTTPHFVAEMLRQASGLNLQIVPYKSGNEGVTAVLQNSVPATSEASIVVLPQVRAGNLKAIASTHGKRMSTYPDLPTATEQGFPEIRIGHWAGLYAPKGTPQPIIEKMNAAIQAAMKTEEVKAKLAASDIETAEGSIEDFARYIADERSRLEAYAKSGGMQQE</sequence>
<dbReference type="InterPro" id="IPR042100">
    <property type="entry name" value="Bug_dom1"/>
</dbReference>
<evidence type="ECO:0000313" key="4">
    <source>
        <dbReference type="Proteomes" id="UP000249130"/>
    </source>
</evidence>
<dbReference type="Pfam" id="PF03401">
    <property type="entry name" value="TctC"/>
    <property type="match status" value="1"/>
</dbReference>
<comment type="similarity">
    <text evidence="1">Belongs to the UPF0065 (bug) family.</text>
</comment>
<evidence type="ECO:0000313" key="3">
    <source>
        <dbReference type="EMBL" id="RAI41046.1"/>
    </source>
</evidence>
<reference evidence="3 4" key="1">
    <citation type="submission" date="2017-07" db="EMBL/GenBank/DDBJ databases">
        <title>Draft Genome Sequences of Select Purple Nonsulfur Bacteria.</title>
        <authorList>
            <person name="Lasarre B."/>
            <person name="Mckinlay J.B."/>
        </authorList>
    </citation>
    <scope>NUCLEOTIDE SEQUENCE [LARGE SCALE GENOMIC DNA]</scope>
    <source>
        <strain evidence="3 4">DSM 5909</strain>
    </source>
</reference>
<gene>
    <name evidence="3" type="ORF">CH341_22505</name>
</gene>
<dbReference type="AlphaFoldDB" id="A0A327KSS9"/>
<keyword evidence="4" id="KW-1185">Reference proteome</keyword>
<dbReference type="Gene3D" id="3.40.190.150">
    <property type="entry name" value="Bordetella uptake gene, domain 1"/>
    <property type="match status" value="1"/>
</dbReference>
<dbReference type="OrthoDB" id="7250553at2"/>
<dbReference type="RefSeq" id="WP_111421249.1">
    <property type="nucleotide sequence ID" value="NZ_NPEX01000205.1"/>
</dbReference>
<keyword evidence="2" id="KW-0732">Signal</keyword>
<feature type="signal peptide" evidence="2">
    <location>
        <begin position="1"/>
        <end position="22"/>
    </location>
</feature>
<name>A0A327KSS9_9BRAD</name>
<dbReference type="CDD" id="cd07012">
    <property type="entry name" value="PBP2_Bug_TTT"/>
    <property type="match status" value="1"/>
</dbReference>
<evidence type="ECO:0000256" key="2">
    <source>
        <dbReference type="SAM" id="SignalP"/>
    </source>
</evidence>
<evidence type="ECO:0000256" key="1">
    <source>
        <dbReference type="ARBA" id="ARBA00006987"/>
    </source>
</evidence>
<comment type="caution">
    <text evidence="3">The sequence shown here is derived from an EMBL/GenBank/DDBJ whole genome shotgun (WGS) entry which is preliminary data.</text>
</comment>
<accession>A0A327KSS9</accession>
<dbReference type="EMBL" id="NPEX01000205">
    <property type="protein sequence ID" value="RAI41046.1"/>
    <property type="molecule type" value="Genomic_DNA"/>
</dbReference>
<dbReference type="PIRSF" id="PIRSF017082">
    <property type="entry name" value="YflP"/>
    <property type="match status" value="1"/>
</dbReference>
<dbReference type="PANTHER" id="PTHR42928:SF5">
    <property type="entry name" value="BLR1237 PROTEIN"/>
    <property type="match status" value="1"/>
</dbReference>
<feature type="chain" id="PRO_5016383375" evidence="2">
    <location>
        <begin position="23"/>
        <end position="319"/>
    </location>
</feature>